<dbReference type="KEGG" id="vg:40085935"/>
<dbReference type="SUPFAM" id="SSF53098">
    <property type="entry name" value="Ribonuclease H-like"/>
    <property type="match status" value="1"/>
</dbReference>
<dbReference type="EMBL" id="KY979132">
    <property type="protein sequence ID" value="ASD50531.1"/>
    <property type="molecule type" value="Genomic_DNA"/>
</dbReference>
<dbReference type="Gene3D" id="3.30.420.10">
    <property type="entry name" value="Ribonuclease H-like superfamily/Ribonuclease H"/>
    <property type="match status" value="1"/>
</dbReference>
<proteinExistence type="predicted"/>
<dbReference type="RefSeq" id="YP_009609850.1">
    <property type="nucleotide sequence ID" value="NC_041997.1"/>
</dbReference>
<dbReference type="Pfam" id="PF13482">
    <property type="entry name" value="RNase_H_2"/>
    <property type="match status" value="1"/>
</dbReference>
<dbReference type="InterPro" id="IPR012337">
    <property type="entry name" value="RNaseH-like_sf"/>
</dbReference>
<feature type="domain" description="YprB ribonuclease H-like" evidence="1">
    <location>
        <begin position="51"/>
        <end position="177"/>
    </location>
</feature>
<dbReference type="GO" id="GO:0004527">
    <property type="term" value="F:exonuclease activity"/>
    <property type="evidence" value="ECO:0007669"/>
    <property type="project" value="UniProtKB-KW"/>
</dbReference>
<evidence type="ECO:0000313" key="2">
    <source>
        <dbReference type="EMBL" id="ASD50531.1"/>
    </source>
</evidence>
<accession>A0A218M3B5</accession>
<dbReference type="OrthoDB" id="5039at10239"/>
<name>A0A218M3B5_9CAUD</name>
<dbReference type="InterPro" id="IPR038720">
    <property type="entry name" value="YprB_RNase_H-like_dom"/>
</dbReference>
<organism evidence="2 3">
    <name type="scientific">Acidovorax phage ACP17</name>
    <dbReference type="NCBI Taxonomy" id="2010329"/>
    <lineage>
        <taxon>Viruses</taxon>
        <taxon>Duplodnaviria</taxon>
        <taxon>Heunggongvirae</taxon>
        <taxon>Uroviricota</taxon>
        <taxon>Caudoviricetes</taxon>
        <taxon>Busanvirus</taxon>
        <taxon>Busanvirus ACP17</taxon>
    </lineage>
</organism>
<keyword evidence="2" id="KW-0378">Hydrolase</keyword>
<dbReference type="Proteomes" id="UP000224101">
    <property type="component" value="Segment"/>
</dbReference>
<evidence type="ECO:0000259" key="1">
    <source>
        <dbReference type="Pfam" id="PF13482"/>
    </source>
</evidence>
<keyword evidence="3" id="KW-1185">Reference proteome</keyword>
<keyword evidence="2" id="KW-0540">Nuclease</keyword>
<dbReference type="GO" id="GO:0003676">
    <property type="term" value="F:nucleic acid binding"/>
    <property type="evidence" value="ECO:0007669"/>
    <property type="project" value="InterPro"/>
</dbReference>
<evidence type="ECO:0000313" key="3">
    <source>
        <dbReference type="Proteomes" id="UP000224101"/>
    </source>
</evidence>
<dbReference type="InterPro" id="IPR036397">
    <property type="entry name" value="RNaseH_sf"/>
</dbReference>
<dbReference type="GeneID" id="40085935"/>
<keyword evidence="2" id="KW-0269">Exonuclease</keyword>
<protein>
    <submittedName>
        <fullName evidence="2">Exonuclease</fullName>
    </submittedName>
</protein>
<sequence length="247" mass="28076">MKILFLDVETSPNIAHVWGLWQNNVSLNQLMESSHMLCWAAKWAGSKTTEFASIYNSDRVSMLKRIHELLDEADVVVHYNGKRFDMPTLNKEFLLAGYAPPSPYKQIDLFQTVKAKFRFPSNKLDYVSGELGLGKKKQHEGHTLWVKCMAGEAKAWATMKAYNVQDVVLLEKLYKKLLPWIPNHPHRALFSDAHLEHSCPNCGSTHITKKGFSVTAAGRWQRYQCQGCGAWSKGEKILALKDVLKQA</sequence>
<reference evidence="2 3" key="1">
    <citation type="submission" date="2017-08" db="EMBL/GenBank/DDBJ databases">
        <title>Characterization and complete genome sequence of novel bacteriophage infecting the causal agent of bacterial fruit blotch, Acidovorax citrulli.</title>
        <authorList>
            <person name="Midani A.R."/>
            <person name="Park S.-H."/>
            <person name="Choi T.-J."/>
        </authorList>
    </citation>
    <scope>NUCLEOTIDE SEQUENCE [LARGE SCALE GENOMIC DNA]</scope>
</reference>